<reference evidence="1 2" key="1">
    <citation type="journal article" date="2019" name="Sci. Rep.">
        <title>Orb-weaving spider Araneus ventricosus genome elucidates the spidroin gene catalogue.</title>
        <authorList>
            <person name="Kono N."/>
            <person name="Nakamura H."/>
            <person name="Ohtoshi R."/>
            <person name="Moran D.A.P."/>
            <person name="Shinohara A."/>
            <person name="Yoshida Y."/>
            <person name="Fujiwara M."/>
            <person name="Mori M."/>
            <person name="Tomita M."/>
            <person name="Arakawa K."/>
        </authorList>
    </citation>
    <scope>NUCLEOTIDE SEQUENCE [LARGE SCALE GENOMIC DNA]</scope>
</reference>
<gene>
    <name evidence="1" type="ORF">AVEN_17006_1</name>
</gene>
<evidence type="ECO:0000313" key="2">
    <source>
        <dbReference type="Proteomes" id="UP000499080"/>
    </source>
</evidence>
<organism evidence="1 2">
    <name type="scientific">Araneus ventricosus</name>
    <name type="common">Orbweaver spider</name>
    <name type="synonym">Epeira ventricosa</name>
    <dbReference type="NCBI Taxonomy" id="182803"/>
    <lineage>
        <taxon>Eukaryota</taxon>
        <taxon>Metazoa</taxon>
        <taxon>Ecdysozoa</taxon>
        <taxon>Arthropoda</taxon>
        <taxon>Chelicerata</taxon>
        <taxon>Arachnida</taxon>
        <taxon>Araneae</taxon>
        <taxon>Araneomorphae</taxon>
        <taxon>Entelegynae</taxon>
        <taxon>Araneoidea</taxon>
        <taxon>Araneidae</taxon>
        <taxon>Araneus</taxon>
    </lineage>
</organism>
<dbReference type="EMBL" id="BGPR01026966">
    <property type="protein sequence ID" value="GBN97100.1"/>
    <property type="molecule type" value="Genomic_DNA"/>
</dbReference>
<keyword evidence="2" id="KW-1185">Reference proteome</keyword>
<comment type="caution">
    <text evidence="1">The sequence shown here is derived from an EMBL/GenBank/DDBJ whole genome shotgun (WGS) entry which is preliminary data.</text>
</comment>
<evidence type="ECO:0000313" key="1">
    <source>
        <dbReference type="EMBL" id="GBN97100.1"/>
    </source>
</evidence>
<sequence>MKSVRDKRTGSDPKVGNILQQYTVMPVKREKWLVTVKITGSGPEITEIFESADSAIECHLKDASMVLDRERLDKRHKSSLIIYTHNNPFIVNKPPSATSLIAGNKISTESLMHNFIFTVP</sequence>
<protein>
    <submittedName>
        <fullName evidence="1">Uncharacterized protein</fullName>
    </submittedName>
</protein>
<proteinExistence type="predicted"/>
<dbReference type="Proteomes" id="UP000499080">
    <property type="component" value="Unassembled WGS sequence"/>
</dbReference>
<dbReference type="AlphaFoldDB" id="A0A4Y2TAU2"/>
<name>A0A4Y2TAU2_ARAVE</name>
<accession>A0A4Y2TAU2</accession>